<dbReference type="CDD" id="cd03255">
    <property type="entry name" value="ABC_MJ0796_LolCDE_FtsE"/>
    <property type="match status" value="1"/>
</dbReference>
<dbReference type="InterPro" id="IPR003439">
    <property type="entry name" value="ABC_transporter-like_ATP-bd"/>
</dbReference>
<dbReference type="PROSITE" id="PS00211">
    <property type="entry name" value="ABC_TRANSPORTER_1"/>
    <property type="match status" value="1"/>
</dbReference>
<feature type="domain" description="ABC transporter" evidence="4">
    <location>
        <begin position="4"/>
        <end position="234"/>
    </location>
</feature>
<dbReference type="AlphaFoldDB" id="A0A1D9ML98"/>
<dbReference type="GO" id="GO:0005524">
    <property type="term" value="F:ATP binding"/>
    <property type="evidence" value="ECO:0007669"/>
    <property type="project" value="UniProtKB-KW"/>
</dbReference>
<gene>
    <name evidence="5" type="ORF">BK816_07035</name>
</gene>
<dbReference type="GO" id="GO:0016887">
    <property type="term" value="F:ATP hydrolysis activity"/>
    <property type="evidence" value="ECO:0007669"/>
    <property type="project" value="InterPro"/>
</dbReference>
<dbReference type="GO" id="GO:0005886">
    <property type="term" value="C:plasma membrane"/>
    <property type="evidence" value="ECO:0007669"/>
    <property type="project" value="TreeGrafter"/>
</dbReference>
<keyword evidence="3 5" id="KW-0067">ATP-binding</keyword>
<protein>
    <submittedName>
        <fullName evidence="5">ABC transporter ATP-binding protein</fullName>
    </submittedName>
</protein>
<dbReference type="Pfam" id="PF00005">
    <property type="entry name" value="ABC_tran"/>
    <property type="match status" value="1"/>
</dbReference>
<evidence type="ECO:0000256" key="2">
    <source>
        <dbReference type="ARBA" id="ARBA00022741"/>
    </source>
</evidence>
<dbReference type="InterPro" id="IPR017911">
    <property type="entry name" value="MacB-like_ATP-bd"/>
</dbReference>
<evidence type="ECO:0000313" key="6">
    <source>
        <dbReference type="Proteomes" id="UP000176288"/>
    </source>
</evidence>
<dbReference type="GO" id="GO:0022857">
    <property type="term" value="F:transmembrane transporter activity"/>
    <property type="evidence" value="ECO:0007669"/>
    <property type="project" value="TreeGrafter"/>
</dbReference>
<dbReference type="RefSeq" id="WP_071164536.1">
    <property type="nucleotide sequence ID" value="NZ_CP017812.1"/>
</dbReference>
<dbReference type="InterPro" id="IPR015854">
    <property type="entry name" value="ABC_transpr_LolD-like"/>
</dbReference>
<dbReference type="InterPro" id="IPR017871">
    <property type="entry name" value="ABC_transporter-like_CS"/>
</dbReference>
<evidence type="ECO:0000256" key="1">
    <source>
        <dbReference type="ARBA" id="ARBA00022448"/>
    </source>
</evidence>
<dbReference type="STRING" id="1912795.BK816_07035"/>
<evidence type="ECO:0000313" key="5">
    <source>
        <dbReference type="EMBL" id="AOZ73072.1"/>
    </source>
</evidence>
<dbReference type="SUPFAM" id="SSF52540">
    <property type="entry name" value="P-loop containing nucleoside triphosphate hydrolases"/>
    <property type="match status" value="1"/>
</dbReference>
<dbReference type="SMART" id="SM00382">
    <property type="entry name" value="AAA"/>
    <property type="match status" value="1"/>
</dbReference>
<reference evidence="5 6" key="1">
    <citation type="submission" date="2016-10" db="EMBL/GenBank/DDBJ databases">
        <title>Actinomyces aegypiusis sp. nov., isolated from the Aegypius monachus in Qinghai Tibet Plateau China.</title>
        <authorList>
            <person name="Wang Y."/>
        </authorList>
    </citation>
    <scope>NUCLEOTIDE SEQUENCE [LARGE SCALE GENOMIC DNA]</scope>
    <source>
        <strain evidence="5 6">VUL4_3</strain>
    </source>
</reference>
<dbReference type="InterPro" id="IPR027417">
    <property type="entry name" value="P-loop_NTPase"/>
</dbReference>
<dbReference type="PANTHER" id="PTHR24220">
    <property type="entry name" value="IMPORT ATP-BINDING PROTEIN"/>
    <property type="match status" value="1"/>
</dbReference>
<organism evidence="5 6">
    <name type="scientific">Boudabousia tangfeifanii</name>
    <dbReference type="NCBI Taxonomy" id="1912795"/>
    <lineage>
        <taxon>Bacteria</taxon>
        <taxon>Bacillati</taxon>
        <taxon>Actinomycetota</taxon>
        <taxon>Actinomycetes</taxon>
        <taxon>Actinomycetales</taxon>
        <taxon>Actinomycetaceae</taxon>
        <taxon>Boudabousia</taxon>
    </lineage>
</organism>
<dbReference type="OrthoDB" id="9802264at2"/>
<dbReference type="PROSITE" id="PS50893">
    <property type="entry name" value="ABC_TRANSPORTER_2"/>
    <property type="match status" value="1"/>
</dbReference>
<proteinExistence type="predicted"/>
<evidence type="ECO:0000256" key="3">
    <source>
        <dbReference type="ARBA" id="ARBA00022840"/>
    </source>
</evidence>
<dbReference type="Gene3D" id="3.40.50.300">
    <property type="entry name" value="P-loop containing nucleotide triphosphate hydrolases"/>
    <property type="match status" value="1"/>
</dbReference>
<evidence type="ECO:0000259" key="4">
    <source>
        <dbReference type="PROSITE" id="PS50893"/>
    </source>
</evidence>
<dbReference type="EMBL" id="CP017812">
    <property type="protein sequence ID" value="AOZ73072.1"/>
    <property type="molecule type" value="Genomic_DNA"/>
</dbReference>
<dbReference type="InterPro" id="IPR003593">
    <property type="entry name" value="AAA+_ATPase"/>
</dbReference>
<accession>A0A1D9ML98</accession>
<keyword evidence="1" id="KW-0813">Transport</keyword>
<keyword evidence="2" id="KW-0547">Nucleotide-binding</keyword>
<dbReference type="Proteomes" id="UP000176288">
    <property type="component" value="Chromosome"/>
</dbReference>
<dbReference type="KEGG" id="avu:BK816_07035"/>
<keyword evidence="6" id="KW-1185">Reference proteome</keyword>
<name>A0A1D9ML98_9ACTO</name>
<sequence>MSLVSLTNVSAEVELGNGQILRTVDSVSLELEVGKSYALVGKSGSGKTSLASIVGLLNAAYTGRFIYQGTDVATLKDRNLSELRAESIGFVFQNYSLIRHLNVFENVELALMYLPDRPTPRIRKRLINHALMQVGLNARAHEFPGKLSGGEQQRVAIARALVTSPKLLICDEPTGALDTSTSTQVMAILHKLVSQMQTTLLLVTHDSELATTCDHTFVMSQGRIMHAADVMERS</sequence>